<gene>
    <name evidence="4" type="primary">LOC106808404</name>
</gene>
<accession>A0ABM1E329</accession>
<feature type="coiled-coil region" evidence="1">
    <location>
        <begin position="156"/>
        <end position="250"/>
    </location>
</feature>
<sequence>MNNTEERKNRKATKASHVSSSRESSVDIQRWIKDVHKYSNGREDMFSASGDINEKLEDASHAEAQVIVNTWLREKLYDEITDDTGDHSVPFPQWQCPHQDKDISTDSKDLYHEIQERDDSVAVASILNSMRSTPIAIEKQSTWFRQYETKNVTDPKTTMEMRHKQVRENRQHMEKEKWQKQKEKLARKAAVLEAKELLKKEEHERRQKEKQEEMELQKEMATLRREMQMRREAEDNLKKLRQKKREERVRKSIDATVGAGRCAVADVRHDVSVPEPASALKLKNESQIIERLAVIEVKRNLQSKRRVFAAWYSLLLQKRAQMGQVRALAEWKCVLRAWNSWRAYIRSIHLKQEAILLEAQARAEHRKMLLAVQHHRHATQRKYFLLWRLVIQRQIEYNNQQVVALETRNKMDAFLGAIASGTLSGTSGENKSSPEKLSESVAKDKYHEDVKLPASQSDSALKVSLPHGSTSLRTKCGVNRLSKKNSWQLSQKDIHVVKSTLDLPSSGGSSSSLRQGGARRGAVYSHRFATQHKMLGEQKKLIHQQQQQIDELHFLCRQQQLKDKLRSIHKQRMSTTPGNHSPVQNTTVVDGGSPVVSESDGSRVNTSASHVTLSDNASFATTTISIASEFVTEPASKRQTKPLPLVCMEERAKVRAERRAAIEERKRKQAAEEAARLRAVEEEQQRQEEEEKKKRLAERRERKLLEKQQEEERQQRLEAVRQKNRTAGKHYKVVLLRRSFCSWRKLVTEKHKQQQMASEHHRKTLLRKCLHSWHAVALEFKTQNTQVADDMYRLILTRQYFQKWKEYGKKMLQLEERAQLLYSEKLQRKVLHVWLAYTTDENLLLWQQETKAKKHDERRLKQKMFCAWKALPRIVKALRAKELRKAELRRKVAAILPDYVGPDGNEFV</sequence>
<dbReference type="PANTHER" id="PTHR22028">
    <property type="entry name" value="SFI1 SPINDLE BODY DOMAIN-CONTAINING PROTEIN-RELATED"/>
    <property type="match status" value="1"/>
</dbReference>
<organism evidence="3 4">
    <name type="scientific">Priapulus caudatus</name>
    <name type="common">Priapulid worm</name>
    <dbReference type="NCBI Taxonomy" id="37621"/>
    <lineage>
        <taxon>Eukaryota</taxon>
        <taxon>Metazoa</taxon>
        <taxon>Ecdysozoa</taxon>
        <taxon>Scalidophora</taxon>
        <taxon>Priapulida</taxon>
        <taxon>Priapulimorpha</taxon>
        <taxon>Priapulimorphida</taxon>
        <taxon>Priapulidae</taxon>
        <taxon>Priapulus</taxon>
    </lineage>
</organism>
<feature type="coiled-coil region" evidence="1">
    <location>
        <begin position="653"/>
        <end position="725"/>
    </location>
</feature>
<dbReference type="InterPro" id="IPR052270">
    <property type="entry name" value="CACF_protein"/>
</dbReference>
<evidence type="ECO:0000313" key="3">
    <source>
        <dbReference type="Proteomes" id="UP000695022"/>
    </source>
</evidence>
<name>A0ABM1E329_PRICU</name>
<keyword evidence="3" id="KW-1185">Reference proteome</keyword>
<feature type="region of interest" description="Disordered" evidence="2">
    <location>
        <begin position="425"/>
        <end position="444"/>
    </location>
</feature>
<reference evidence="4" key="1">
    <citation type="submission" date="2025-08" db="UniProtKB">
        <authorList>
            <consortium name="RefSeq"/>
        </authorList>
    </citation>
    <scope>IDENTIFICATION</scope>
</reference>
<dbReference type="GeneID" id="106808404"/>
<feature type="compositionally biased region" description="Polar residues" evidence="2">
    <location>
        <begin position="573"/>
        <end position="588"/>
    </location>
</feature>
<dbReference type="PANTHER" id="PTHR22028:SF5">
    <property type="entry name" value="COILED-COIL DOMAIN-CONTAINING PROTEIN 191"/>
    <property type="match status" value="1"/>
</dbReference>
<feature type="region of interest" description="Disordered" evidence="2">
    <location>
        <begin position="1"/>
        <end position="25"/>
    </location>
</feature>
<keyword evidence="1" id="KW-0175">Coiled coil</keyword>
<dbReference type="Proteomes" id="UP000695022">
    <property type="component" value="Unplaced"/>
</dbReference>
<evidence type="ECO:0000313" key="4">
    <source>
        <dbReference type="RefSeq" id="XP_014666600.1"/>
    </source>
</evidence>
<evidence type="ECO:0000256" key="2">
    <source>
        <dbReference type="SAM" id="MobiDB-lite"/>
    </source>
</evidence>
<dbReference type="RefSeq" id="XP_014666600.1">
    <property type="nucleotide sequence ID" value="XM_014811114.1"/>
</dbReference>
<evidence type="ECO:0000256" key="1">
    <source>
        <dbReference type="SAM" id="Coils"/>
    </source>
</evidence>
<proteinExistence type="predicted"/>
<protein>
    <submittedName>
        <fullName evidence="4">Coiled-coil domain-containing protein KIAA1407 homolog isoform X1</fullName>
    </submittedName>
</protein>
<feature type="compositionally biased region" description="Basic and acidic residues" evidence="2">
    <location>
        <begin position="432"/>
        <end position="444"/>
    </location>
</feature>
<feature type="region of interest" description="Disordered" evidence="2">
    <location>
        <begin position="572"/>
        <end position="608"/>
    </location>
</feature>